<name>A0A644URE5_9ZZZZ</name>
<dbReference type="InterPro" id="IPR036388">
    <property type="entry name" value="WH-like_DNA-bd_sf"/>
</dbReference>
<gene>
    <name evidence="5" type="ORF">SDC9_27394</name>
</gene>
<dbReference type="PROSITE" id="PS50043">
    <property type="entry name" value="HTH_LUXR_2"/>
    <property type="match status" value="1"/>
</dbReference>
<dbReference type="AlphaFoldDB" id="A0A644URE5"/>
<evidence type="ECO:0000256" key="2">
    <source>
        <dbReference type="ARBA" id="ARBA00023125"/>
    </source>
</evidence>
<dbReference type="SUPFAM" id="SSF46894">
    <property type="entry name" value="C-terminal effector domain of the bipartite response regulators"/>
    <property type="match status" value="1"/>
</dbReference>
<dbReference type="Gene3D" id="1.10.10.10">
    <property type="entry name" value="Winged helix-like DNA-binding domain superfamily/Winged helix DNA-binding domain"/>
    <property type="match status" value="1"/>
</dbReference>
<protein>
    <recommendedName>
        <fullName evidence="4">HTH luxR-type domain-containing protein</fullName>
    </recommendedName>
</protein>
<evidence type="ECO:0000259" key="4">
    <source>
        <dbReference type="PROSITE" id="PS50043"/>
    </source>
</evidence>
<comment type="caution">
    <text evidence="5">The sequence shown here is derived from an EMBL/GenBank/DDBJ whole genome shotgun (WGS) entry which is preliminary data.</text>
</comment>
<dbReference type="InterPro" id="IPR000792">
    <property type="entry name" value="Tscrpt_reg_LuxR_C"/>
</dbReference>
<dbReference type="PANTHER" id="PTHR44688">
    <property type="entry name" value="DNA-BINDING TRANSCRIPTIONAL ACTIVATOR DEVR_DOSR"/>
    <property type="match status" value="1"/>
</dbReference>
<dbReference type="GO" id="GO:0006355">
    <property type="term" value="P:regulation of DNA-templated transcription"/>
    <property type="evidence" value="ECO:0007669"/>
    <property type="project" value="InterPro"/>
</dbReference>
<reference evidence="5" key="1">
    <citation type="submission" date="2019-08" db="EMBL/GenBank/DDBJ databases">
        <authorList>
            <person name="Kucharzyk K."/>
            <person name="Murdoch R.W."/>
            <person name="Higgins S."/>
            <person name="Loffler F."/>
        </authorList>
    </citation>
    <scope>NUCLEOTIDE SEQUENCE</scope>
</reference>
<accession>A0A644URE5</accession>
<dbReference type="SMART" id="SM00421">
    <property type="entry name" value="HTH_LUXR"/>
    <property type="match status" value="1"/>
</dbReference>
<evidence type="ECO:0000256" key="1">
    <source>
        <dbReference type="ARBA" id="ARBA00023015"/>
    </source>
</evidence>
<sequence length="200" mass="22815">MKQNKQYRIVVIEPSPIIISGIKHLIENSKDFLYIGSITDMEFLIQRLTPLRPEIIIINPSIIDFHKRSSVHSLFHNFSDASIVALCYNFIDSNTLKQFDGIIEINDDKLKIENTLINSVNKNKNSETPDSSELSDREKEILISIAKGFQNKEIADIHNISIHTVISHRKNITRKTGIKSVSGLTIYALLNNLINQNEFN</sequence>
<proteinExistence type="predicted"/>
<evidence type="ECO:0000313" key="5">
    <source>
        <dbReference type="EMBL" id="MPL81474.1"/>
    </source>
</evidence>
<dbReference type="Pfam" id="PF00196">
    <property type="entry name" value="GerE"/>
    <property type="match status" value="1"/>
</dbReference>
<dbReference type="EMBL" id="VSSQ01000150">
    <property type="protein sequence ID" value="MPL81474.1"/>
    <property type="molecule type" value="Genomic_DNA"/>
</dbReference>
<keyword evidence="2" id="KW-0238">DNA-binding</keyword>
<evidence type="ECO:0000256" key="3">
    <source>
        <dbReference type="ARBA" id="ARBA00023163"/>
    </source>
</evidence>
<organism evidence="5">
    <name type="scientific">bioreactor metagenome</name>
    <dbReference type="NCBI Taxonomy" id="1076179"/>
    <lineage>
        <taxon>unclassified sequences</taxon>
        <taxon>metagenomes</taxon>
        <taxon>ecological metagenomes</taxon>
    </lineage>
</organism>
<dbReference type="InterPro" id="IPR016032">
    <property type="entry name" value="Sig_transdc_resp-reg_C-effctor"/>
</dbReference>
<dbReference type="CDD" id="cd06170">
    <property type="entry name" value="LuxR_C_like"/>
    <property type="match status" value="1"/>
</dbReference>
<dbReference type="PRINTS" id="PR00038">
    <property type="entry name" value="HTHLUXR"/>
</dbReference>
<dbReference type="GO" id="GO:0003677">
    <property type="term" value="F:DNA binding"/>
    <property type="evidence" value="ECO:0007669"/>
    <property type="project" value="UniProtKB-KW"/>
</dbReference>
<dbReference type="PANTHER" id="PTHR44688:SF16">
    <property type="entry name" value="DNA-BINDING TRANSCRIPTIONAL ACTIVATOR DEVR_DOSR"/>
    <property type="match status" value="1"/>
</dbReference>
<keyword evidence="3" id="KW-0804">Transcription</keyword>
<keyword evidence="1" id="KW-0805">Transcription regulation</keyword>
<feature type="domain" description="HTH luxR-type" evidence="4">
    <location>
        <begin position="127"/>
        <end position="192"/>
    </location>
</feature>